<dbReference type="Proteomes" id="UP000198795">
    <property type="component" value="Unassembled WGS sequence"/>
</dbReference>
<dbReference type="PANTHER" id="PTHR30154:SF34">
    <property type="entry name" value="TRANSCRIPTIONAL REGULATOR AZLB"/>
    <property type="match status" value="1"/>
</dbReference>
<keyword evidence="6" id="KW-1185">Reference proteome</keyword>
<dbReference type="InterPro" id="IPR011008">
    <property type="entry name" value="Dimeric_a/b-barrel"/>
</dbReference>
<reference evidence="5 6" key="1">
    <citation type="submission" date="2016-10" db="EMBL/GenBank/DDBJ databases">
        <authorList>
            <person name="Varghese N."/>
            <person name="Submissions S."/>
        </authorList>
    </citation>
    <scope>NUCLEOTIDE SEQUENCE [LARGE SCALE GENOMIC DNA]</scope>
    <source>
        <strain evidence="5 6">CGMCC 1.6497</strain>
    </source>
</reference>
<accession>A0A1H0Q5R1</accession>
<name>A0A1H0Q5R1_9HYPH</name>
<dbReference type="InterPro" id="IPR036390">
    <property type="entry name" value="WH_DNA-bd_sf"/>
</dbReference>
<dbReference type="PANTHER" id="PTHR30154">
    <property type="entry name" value="LEUCINE-RESPONSIVE REGULATORY PROTEIN"/>
    <property type="match status" value="1"/>
</dbReference>
<evidence type="ECO:0000256" key="3">
    <source>
        <dbReference type="ARBA" id="ARBA00023163"/>
    </source>
</evidence>
<dbReference type="SMART" id="SM00344">
    <property type="entry name" value="HTH_ASNC"/>
    <property type="match status" value="1"/>
</dbReference>
<dbReference type="InterPro" id="IPR011991">
    <property type="entry name" value="ArsR-like_HTH"/>
</dbReference>
<comment type="caution">
    <text evidence="5">The sequence shown here is derived from an EMBL/GenBank/DDBJ whole genome shotgun (WGS) entry which is preliminary data.</text>
</comment>
<protein>
    <submittedName>
        <fullName evidence="5">Lrp/AsnC family transcriptional regulator, leucine-responsive regulatory protein</fullName>
    </submittedName>
</protein>
<dbReference type="InterPro" id="IPR019885">
    <property type="entry name" value="Tscrpt_reg_HTH_AsnC-type_CS"/>
</dbReference>
<dbReference type="SUPFAM" id="SSF54909">
    <property type="entry name" value="Dimeric alpha+beta barrel"/>
    <property type="match status" value="1"/>
</dbReference>
<keyword evidence="3" id="KW-0804">Transcription</keyword>
<evidence type="ECO:0000259" key="4">
    <source>
        <dbReference type="PROSITE" id="PS50956"/>
    </source>
</evidence>
<sequence length="158" mass="17760">MLERLDDFDRRILKILQTEGRMPNSELAERVGLSPTPCLRRVKALERSGVIKSYRAILDRKSVGLGLTILVGIKVDGHRDDNAQAIQEAFCAMPEVIECHLVSGETDFLLQVAVPDLESYEKFLLGTLLKLPMVKDIRSNVVIRTVKENVPLPLPDRL</sequence>
<feature type="domain" description="HTH asnC-type" evidence="4">
    <location>
        <begin position="5"/>
        <end position="66"/>
    </location>
</feature>
<proteinExistence type="predicted"/>
<dbReference type="Gene3D" id="3.30.70.920">
    <property type="match status" value="1"/>
</dbReference>
<keyword evidence="1" id="KW-0805">Transcription regulation</keyword>
<gene>
    <name evidence="5" type="ORF">SAMN04488061_2256</name>
</gene>
<dbReference type="InterPro" id="IPR000485">
    <property type="entry name" value="AsnC-type_HTH_dom"/>
</dbReference>
<dbReference type="PROSITE" id="PS50956">
    <property type="entry name" value="HTH_ASNC_2"/>
    <property type="match status" value="1"/>
</dbReference>
<evidence type="ECO:0000256" key="2">
    <source>
        <dbReference type="ARBA" id="ARBA00023125"/>
    </source>
</evidence>
<dbReference type="Pfam" id="PF13412">
    <property type="entry name" value="HTH_24"/>
    <property type="match status" value="1"/>
</dbReference>
<evidence type="ECO:0000256" key="1">
    <source>
        <dbReference type="ARBA" id="ARBA00023015"/>
    </source>
</evidence>
<evidence type="ECO:0000313" key="5">
    <source>
        <dbReference type="EMBL" id="SDP12490.1"/>
    </source>
</evidence>
<dbReference type="CDD" id="cd00090">
    <property type="entry name" value="HTH_ARSR"/>
    <property type="match status" value="1"/>
</dbReference>
<dbReference type="EMBL" id="FNJC01000003">
    <property type="protein sequence ID" value="SDP12490.1"/>
    <property type="molecule type" value="Genomic_DNA"/>
</dbReference>
<keyword evidence="2" id="KW-0238">DNA-binding</keyword>
<organism evidence="5 6">
    <name type="scientific">Filomicrobium insigne</name>
    <dbReference type="NCBI Taxonomy" id="418854"/>
    <lineage>
        <taxon>Bacteria</taxon>
        <taxon>Pseudomonadati</taxon>
        <taxon>Pseudomonadota</taxon>
        <taxon>Alphaproteobacteria</taxon>
        <taxon>Hyphomicrobiales</taxon>
        <taxon>Hyphomicrobiaceae</taxon>
        <taxon>Filomicrobium</taxon>
    </lineage>
</organism>
<dbReference type="PROSITE" id="PS00519">
    <property type="entry name" value="HTH_ASNC_1"/>
    <property type="match status" value="1"/>
</dbReference>
<dbReference type="PRINTS" id="PR00033">
    <property type="entry name" value="HTHASNC"/>
</dbReference>
<dbReference type="Pfam" id="PF01037">
    <property type="entry name" value="AsnC_trans_reg"/>
    <property type="match status" value="1"/>
</dbReference>
<dbReference type="InterPro" id="IPR019887">
    <property type="entry name" value="Tscrpt_reg_AsnC/Lrp_C"/>
</dbReference>
<evidence type="ECO:0000313" key="6">
    <source>
        <dbReference type="Proteomes" id="UP000198795"/>
    </source>
</evidence>
<dbReference type="Gene3D" id="1.10.10.10">
    <property type="entry name" value="Winged helix-like DNA-binding domain superfamily/Winged helix DNA-binding domain"/>
    <property type="match status" value="1"/>
</dbReference>
<dbReference type="SUPFAM" id="SSF46785">
    <property type="entry name" value="Winged helix' DNA-binding domain"/>
    <property type="match status" value="1"/>
</dbReference>
<dbReference type="InterPro" id="IPR019888">
    <property type="entry name" value="Tscrpt_reg_AsnC-like"/>
</dbReference>
<dbReference type="InterPro" id="IPR036388">
    <property type="entry name" value="WH-like_DNA-bd_sf"/>
</dbReference>